<dbReference type="EMBL" id="JAEPCM010000555">
    <property type="protein sequence ID" value="MCG7947731.1"/>
    <property type="molecule type" value="Genomic_DNA"/>
</dbReference>
<accession>A0A9E4KDU2</accession>
<dbReference type="Proteomes" id="UP000886667">
    <property type="component" value="Unassembled WGS sequence"/>
</dbReference>
<dbReference type="AlphaFoldDB" id="A0A9E4KDU2"/>
<protein>
    <submittedName>
        <fullName evidence="2">YbgA family protein</fullName>
    </submittedName>
</protein>
<gene>
    <name evidence="2" type="ORF">JAZ07_15415</name>
</gene>
<evidence type="ECO:0000313" key="3">
    <source>
        <dbReference type="Proteomes" id="UP000886667"/>
    </source>
</evidence>
<evidence type="ECO:0000313" key="2">
    <source>
        <dbReference type="EMBL" id="MCG7947731.1"/>
    </source>
</evidence>
<evidence type="ECO:0000256" key="1">
    <source>
        <dbReference type="SAM" id="MobiDB-lite"/>
    </source>
</evidence>
<feature type="region of interest" description="Disordered" evidence="1">
    <location>
        <begin position="18"/>
        <end position="48"/>
    </location>
</feature>
<proteinExistence type="predicted"/>
<sequence length="48" mass="5260">MNLLQHIMGYLKCEIDSNDRQHRDLPPVRDTIGGSGQPATPPGQTGLM</sequence>
<organism evidence="2 3">
    <name type="scientific">Candidatus Thiodiazotropha taylori</name>
    <dbReference type="NCBI Taxonomy" id="2792791"/>
    <lineage>
        <taxon>Bacteria</taxon>
        <taxon>Pseudomonadati</taxon>
        <taxon>Pseudomonadota</taxon>
        <taxon>Gammaproteobacteria</taxon>
        <taxon>Chromatiales</taxon>
        <taxon>Sedimenticolaceae</taxon>
        <taxon>Candidatus Thiodiazotropha</taxon>
    </lineage>
</organism>
<name>A0A9E4KDU2_9GAMM</name>
<reference evidence="2" key="1">
    <citation type="journal article" date="2021" name="Proc. Natl. Acad. Sci. U.S.A.">
        <title>Global biogeography of chemosynthetic symbionts reveals both localized and globally distributed symbiont groups. .</title>
        <authorList>
            <person name="Osvatic J.T."/>
            <person name="Wilkins L.G.E."/>
            <person name="Leibrecht L."/>
            <person name="Leray M."/>
            <person name="Zauner S."/>
            <person name="Polzin J."/>
            <person name="Camacho Y."/>
            <person name="Gros O."/>
            <person name="van Gils J.A."/>
            <person name="Eisen J.A."/>
            <person name="Petersen J.M."/>
            <person name="Yuen B."/>
        </authorList>
    </citation>
    <scope>NUCLEOTIDE SEQUENCE</scope>
    <source>
        <strain evidence="2">MAGclacostrist064TRANS</strain>
    </source>
</reference>
<feature type="compositionally biased region" description="Basic and acidic residues" evidence="1">
    <location>
        <begin position="18"/>
        <end position="27"/>
    </location>
</feature>
<comment type="caution">
    <text evidence="2">The sequence shown here is derived from an EMBL/GenBank/DDBJ whole genome shotgun (WGS) entry which is preliminary data.</text>
</comment>